<dbReference type="Pfam" id="PF12937">
    <property type="entry name" value="F-box-like"/>
    <property type="match status" value="1"/>
</dbReference>
<proteinExistence type="predicted"/>
<evidence type="ECO:0000313" key="3">
    <source>
        <dbReference type="Proteomes" id="UP000823775"/>
    </source>
</evidence>
<name>A0ABS8T1K8_DATST</name>
<dbReference type="Pfam" id="PF23622">
    <property type="entry name" value="LRR_At1g61320_AtMIF1"/>
    <property type="match status" value="1"/>
</dbReference>
<dbReference type="InterPro" id="IPR032675">
    <property type="entry name" value="LRR_dom_sf"/>
</dbReference>
<dbReference type="InterPro" id="IPR053781">
    <property type="entry name" value="F-box_AtFBL13-like"/>
</dbReference>
<accession>A0ABS8T1K8</accession>
<dbReference type="Gene3D" id="3.80.10.10">
    <property type="entry name" value="Ribonuclease Inhibitor"/>
    <property type="match status" value="1"/>
</dbReference>
<dbReference type="SMART" id="SM00579">
    <property type="entry name" value="FBD"/>
    <property type="match status" value="1"/>
</dbReference>
<dbReference type="CDD" id="cd22160">
    <property type="entry name" value="F-box_AtFBL13-like"/>
    <property type="match status" value="1"/>
</dbReference>
<reference evidence="2 3" key="1">
    <citation type="journal article" date="2021" name="BMC Genomics">
        <title>Datura genome reveals duplications of psychoactive alkaloid biosynthetic genes and high mutation rate following tissue culture.</title>
        <authorList>
            <person name="Rajewski A."/>
            <person name="Carter-House D."/>
            <person name="Stajich J."/>
            <person name="Litt A."/>
        </authorList>
    </citation>
    <scope>NUCLEOTIDE SEQUENCE [LARGE SCALE GENOMIC DNA]</scope>
    <source>
        <strain evidence="2">AR-01</strain>
    </source>
</reference>
<evidence type="ECO:0000259" key="1">
    <source>
        <dbReference type="SMART" id="SM00579"/>
    </source>
</evidence>
<dbReference type="InterPro" id="IPR055357">
    <property type="entry name" value="LRR_At1g61320_AtMIF1"/>
</dbReference>
<dbReference type="PANTHER" id="PTHR34223">
    <property type="entry name" value="OS11G0201299 PROTEIN"/>
    <property type="match status" value="1"/>
</dbReference>
<dbReference type="InterPro" id="IPR053197">
    <property type="entry name" value="F-box_SCFL_complex_component"/>
</dbReference>
<dbReference type="Gene3D" id="1.20.1280.50">
    <property type="match status" value="1"/>
</dbReference>
<dbReference type="InterPro" id="IPR036047">
    <property type="entry name" value="F-box-like_dom_sf"/>
</dbReference>
<feature type="domain" description="FBD" evidence="1">
    <location>
        <begin position="387"/>
        <end position="468"/>
    </location>
</feature>
<dbReference type="InterPro" id="IPR006566">
    <property type="entry name" value="FBD"/>
</dbReference>
<dbReference type="SUPFAM" id="SSF52058">
    <property type="entry name" value="L domain-like"/>
    <property type="match status" value="1"/>
</dbReference>
<protein>
    <recommendedName>
        <fullName evidence="1">FBD domain-containing protein</fullName>
    </recommendedName>
</protein>
<sequence>MEKQRKMMPMEGGDRLSDLPESILLHILSMLLEGKEVVRTSVLSRRWRFLWMSVPVSLFFGFPYGENQDDSKEVTLDYLASVHRELYYWKSFEKIRRFSVWGLRYEECYVKDVDLWVHFATKIANIEDFTLGLFNMHDQRYEFPQFAYKNTSWRNLVLWDCQLNFSCRVNWSNLVSLTLMYLNYLTEGVMENVLSGCPNLECLQLDGFWGIRCLEISNVKLRKLIIINYEGDLSLEILAPHIQNLQLKGSCRGEIYLRNVASLVTAVLHLGFDIGDGDEFQKESNCLKQLIHSVAPVENLELGPWCIKCLSILELKGWQPPPSRRKFLQLNNTFEQLDLPGICRFLQSSSNLETLVIDGFNHDTTNLLSKYINEDEQSRRFETHNFNCSLLHLKTIKFINFLGPLRKNKSVLSSVKYLLKHATVLEKFVIAAAYQGIYKGTTAKDYVKMELEFPGFPRSSPHASFIFSY</sequence>
<dbReference type="InterPro" id="IPR001810">
    <property type="entry name" value="F-box_dom"/>
</dbReference>
<dbReference type="SUPFAM" id="SSF81383">
    <property type="entry name" value="F-box domain"/>
    <property type="match status" value="1"/>
</dbReference>
<comment type="caution">
    <text evidence="2">The sequence shown here is derived from an EMBL/GenBank/DDBJ whole genome shotgun (WGS) entry which is preliminary data.</text>
</comment>
<keyword evidence="3" id="KW-1185">Reference proteome</keyword>
<dbReference type="Proteomes" id="UP000823775">
    <property type="component" value="Unassembled WGS sequence"/>
</dbReference>
<dbReference type="EMBL" id="JACEIK010001009">
    <property type="protein sequence ID" value="MCD7464991.1"/>
    <property type="molecule type" value="Genomic_DNA"/>
</dbReference>
<dbReference type="PANTHER" id="PTHR34223:SF51">
    <property type="entry name" value="OS06G0556300 PROTEIN"/>
    <property type="match status" value="1"/>
</dbReference>
<organism evidence="2 3">
    <name type="scientific">Datura stramonium</name>
    <name type="common">Jimsonweed</name>
    <name type="synonym">Common thornapple</name>
    <dbReference type="NCBI Taxonomy" id="4076"/>
    <lineage>
        <taxon>Eukaryota</taxon>
        <taxon>Viridiplantae</taxon>
        <taxon>Streptophyta</taxon>
        <taxon>Embryophyta</taxon>
        <taxon>Tracheophyta</taxon>
        <taxon>Spermatophyta</taxon>
        <taxon>Magnoliopsida</taxon>
        <taxon>eudicotyledons</taxon>
        <taxon>Gunneridae</taxon>
        <taxon>Pentapetalae</taxon>
        <taxon>asterids</taxon>
        <taxon>lamiids</taxon>
        <taxon>Solanales</taxon>
        <taxon>Solanaceae</taxon>
        <taxon>Solanoideae</taxon>
        <taxon>Datureae</taxon>
        <taxon>Datura</taxon>
    </lineage>
</organism>
<evidence type="ECO:0000313" key="2">
    <source>
        <dbReference type="EMBL" id="MCD7464991.1"/>
    </source>
</evidence>
<gene>
    <name evidence="2" type="ORF">HAX54_000343</name>
</gene>